<sequence>MGKERPTQPQETLEGLLEHLEAARQLQKDWMNYGLDCVNLYFEDVDGDWWEKWAEEEPQSFVESVTAFLESNDWVAVRVRKQLENKSLSEIATKLETYLNFPEEDQLFAVKNLLASWFFGENNRNTSNEIDEIELLNLAVELLEKLVDIRETKQDEF</sequence>
<dbReference type="AlphaFoldDB" id="A0A951PW93"/>
<name>A0A951PW93_9NOST</name>
<evidence type="ECO:0000313" key="1">
    <source>
        <dbReference type="EMBL" id="MBW4560250.1"/>
    </source>
</evidence>
<reference evidence="1" key="2">
    <citation type="journal article" date="2022" name="Microbiol. Resour. Announc.">
        <title>Metagenome Sequencing to Explore Phylogenomics of Terrestrial Cyanobacteria.</title>
        <authorList>
            <person name="Ward R.D."/>
            <person name="Stajich J.E."/>
            <person name="Johansen J.R."/>
            <person name="Huntemann M."/>
            <person name="Clum A."/>
            <person name="Foster B."/>
            <person name="Foster B."/>
            <person name="Roux S."/>
            <person name="Palaniappan K."/>
            <person name="Varghese N."/>
            <person name="Mukherjee S."/>
            <person name="Reddy T.B.K."/>
            <person name="Daum C."/>
            <person name="Copeland A."/>
            <person name="Chen I.A."/>
            <person name="Ivanova N.N."/>
            <person name="Kyrpides N.C."/>
            <person name="Shapiro N."/>
            <person name="Eloe-Fadrosh E.A."/>
            <person name="Pietrasiak N."/>
        </authorList>
    </citation>
    <scope>NUCLEOTIDE SEQUENCE</scope>
    <source>
        <strain evidence="1">JT2-VF2</strain>
    </source>
</reference>
<dbReference type="EMBL" id="JAHHHN010000001">
    <property type="protein sequence ID" value="MBW4560250.1"/>
    <property type="molecule type" value="Genomic_DNA"/>
</dbReference>
<accession>A0A951PW93</accession>
<proteinExistence type="predicted"/>
<protein>
    <submittedName>
        <fullName evidence="1">Uncharacterized protein</fullName>
    </submittedName>
</protein>
<organism evidence="1 2">
    <name type="scientific">Mojavia pulchra JT2-VF2</name>
    <dbReference type="NCBI Taxonomy" id="287848"/>
    <lineage>
        <taxon>Bacteria</taxon>
        <taxon>Bacillati</taxon>
        <taxon>Cyanobacteriota</taxon>
        <taxon>Cyanophyceae</taxon>
        <taxon>Nostocales</taxon>
        <taxon>Nostocaceae</taxon>
    </lineage>
</organism>
<reference evidence="1" key="1">
    <citation type="submission" date="2021-05" db="EMBL/GenBank/DDBJ databases">
        <authorList>
            <person name="Pietrasiak N."/>
            <person name="Ward R."/>
            <person name="Stajich J.E."/>
            <person name="Kurbessoian T."/>
        </authorList>
    </citation>
    <scope>NUCLEOTIDE SEQUENCE</scope>
    <source>
        <strain evidence="1">JT2-VF2</strain>
    </source>
</reference>
<evidence type="ECO:0000313" key="2">
    <source>
        <dbReference type="Proteomes" id="UP000715781"/>
    </source>
</evidence>
<dbReference type="Proteomes" id="UP000715781">
    <property type="component" value="Unassembled WGS sequence"/>
</dbReference>
<gene>
    <name evidence="1" type="ORF">KME32_03675</name>
</gene>
<comment type="caution">
    <text evidence="1">The sequence shown here is derived from an EMBL/GenBank/DDBJ whole genome shotgun (WGS) entry which is preliminary data.</text>
</comment>